<feature type="chain" id="PRO_5001995964" description="Invertebrate defensins family profile domain-containing protein" evidence="1">
    <location>
        <begin position="17"/>
        <end position="189"/>
    </location>
</feature>
<evidence type="ECO:0000256" key="1">
    <source>
        <dbReference type="SAM" id="SignalP"/>
    </source>
</evidence>
<reference evidence="2 3" key="1">
    <citation type="submission" date="2012-10" db="EMBL/GenBank/DDBJ databases">
        <title>Genome sequencing and analysis of entomopathogenic fungi Beauveria bassiana D1-5.</title>
        <authorList>
            <person name="Li Q."/>
            <person name="Wang L."/>
            <person name="Zhang Z."/>
            <person name="Wang Q."/>
            <person name="Ren J."/>
            <person name="Wang M."/>
            <person name="Xu W."/>
            <person name="Wang J."/>
            <person name="Lu Y."/>
            <person name="Du Q."/>
            <person name="Sun Z."/>
        </authorList>
    </citation>
    <scope>NUCLEOTIDE SEQUENCE [LARGE SCALE GENOMIC DNA]</scope>
    <source>
        <strain evidence="2 3">D1-5</strain>
    </source>
</reference>
<name>A0A0A2VSB7_BEABA</name>
<feature type="signal peptide" evidence="1">
    <location>
        <begin position="1"/>
        <end position="16"/>
    </location>
</feature>
<dbReference type="Proteomes" id="UP000030106">
    <property type="component" value="Unassembled WGS sequence"/>
</dbReference>
<protein>
    <recommendedName>
        <fullName evidence="4">Invertebrate defensins family profile domain-containing protein</fullName>
    </recommendedName>
</protein>
<proteinExistence type="predicted"/>
<accession>A0A0A2VSB7</accession>
<dbReference type="eggNOG" id="ENOG502R6IF">
    <property type="taxonomic scope" value="Eukaryota"/>
</dbReference>
<organism evidence="2 3">
    <name type="scientific">Beauveria bassiana D1-5</name>
    <dbReference type="NCBI Taxonomy" id="1245745"/>
    <lineage>
        <taxon>Eukaryota</taxon>
        <taxon>Fungi</taxon>
        <taxon>Dikarya</taxon>
        <taxon>Ascomycota</taxon>
        <taxon>Pezizomycotina</taxon>
        <taxon>Sordariomycetes</taxon>
        <taxon>Hypocreomycetidae</taxon>
        <taxon>Hypocreales</taxon>
        <taxon>Cordycipitaceae</taxon>
        <taxon>Beauveria</taxon>
    </lineage>
</organism>
<dbReference type="HOGENOM" id="CLU_1722803_0_0_1"/>
<evidence type="ECO:0000313" key="3">
    <source>
        <dbReference type="Proteomes" id="UP000030106"/>
    </source>
</evidence>
<sequence length="189" mass="19898">MKFSLVAVALVSTVSAFCWDSITCHNGGSALCNTVCVRQGNPRGGRCLPRDGCPGKSICACYPNKRSNDEGAVTVKAAAADDDDDDNDAEARLWEEEVRSGIAPYVAERGLDRRDVREAAIEAALRDVSGTDDEHAGEAAPPALLATRSACCSLLPPAKGLCCEAHCSYLGKPGGQCQDRGKGEVCYCN</sequence>
<dbReference type="EMBL" id="ANFO01000482">
    <property type="protein sequence ID" value="KGQ09232.1"/>
    <property type="molecule type" value="Genomic_DNA"/>
</dbReference>
<gene>
    <name evidence="2" type="ORF">BBAD15_g5428</name>
</gene>
<dbReference type="OrthoDB" id="4602046at2759"/>
<keyword evidence="1" id="KW-0732">Signal</keyword>
<comment type="caution">
    <text evidence="2">The sequence shown here is derived from an EMBL/GenBank/DDBJ whole genome shotgun (WGS) entry which is preliminary data.</text>
</comment>
<evidence type="ECO:0008006" key="4">
    <source>
        <dbReference type="Google" id="ProtNLM"/>
    </source>
</evidence>
<evidence type="ECO:0000313" key="2">
    <source>
        <dbReference type="EMBL" id="KGQ09232.1"/>
    </source>
</evidence>
<dbReference type="AlphaFoldDB" id="A0A0A2VSB7"/>